<proteinExistence type="inferred from homology"/>
<protein>
    <submittedName>
        <fullName evidence="5">OmpH family outer membrane protein</fullName>
    </submittedName>
</protein>
<dbReference type="Gene3D" id="3.30.910.20">
    <property type="entry name" value="Skp domain"/>
    <property type="match status" value="1"/>
</dbReference>
<dbReference type="InterPro" id="IPR024930">
    <property type="entry name" value="Skp_dom_sf"/>
</dbReference>
<dbReference type="Pfam" id="PF03938">
    <property type="entry name" value="OmpH"/>
    <property type="match status" value="1"/>
</dbReference>
<dbReference type="RefSeq" id="WP_330973162.1">
    <property type="nucleotide sequence ID" value="NZ_JAZGLY010000001.1"/>
</dbReference>
<feature type="coiled-coil region" evidence="3">
    <location>
        <begin position="42"/>
        <end position="102"/>
    </location>
</feature>
<keyword evidence="3" id="KW-0175">Coiled coil</keyword>
<name>A0ABU7RCN9_9BACT</name>
<evidence type="ECO:0000256" key="2">
    <source>
        <dbReference type="ARBA" id="ARBA00022729"/>
    </source>
</evidence>
<dbReference type="EMBL" id="JAZGLY010000001">
    <property type="protein sequence ID" value="MEE6185754.1"/>
    <property type="molecule type" value="Genomic_DNA"/>
</dbReference>
<evidence type="ECO:0000313" key="6">
    <source>
        <dbReference type="Proteomes" id="UP001357452"/>
    </source>
</evidence>
<dbReference type="InterPro" id="IPR005632">
    <property type="entry name" value="Chaperone_Skp"/>
</dbReference>
<organism evidence="5 6">
    <name type="scientific">Niabella digestorum</name>
    <dbReference type="NCBI Taxonomy" id="3117701"/>
    <lineage>
        <taxon>Bacteria</taxon>
        <taxon>Pseudomonadati</taxon>
        <taxon>Bacteroidota</taxon>
        <taxon>Chitinophagia</taxon>
        <taxon>Chitinophagales</taxon>
        <taxon>Chitinophagaceae</taxon>
        <taxon>Niabella</taxon>
    </lineage>
</organism>
<evidence type="ECO:0000313" key="5">
    <source>
        <dbReference type="EMBL" id="MEE6185754.1"/>
    </source>
</evidence>
<comment type="similarity">
    <text evidence="1">Belongs to the Skp family.</text>
</comment>
<reference evidence="5 6" key="1">
    <citation type="submission" date="2024-01" db="EMBL/GenBank/DDBJ databases">
        <title>Niabella digestum sp. nov., isolated from waste digestion system.</title>
        <authorList>
            <person name="Zhang L."/>
        </authorList>
    </citation>
    <scope>NUCLEOTIDE SEQUENCE [LARGE SCALE GENOMIC DNA]</scope>
    <source>
        <strain evidence="5 6">A18</strain>
    </source>
</reference>
<evidence type="ECO:0000256" key="1">
    <source>
        <dbReference type="ARBA" id="ARBA00009091"/>
    </source>
</evidence>
<dbReference type="PANTHER" id="PTHR35089:SF1">
    <property type="entry name" value="CHAPERONE PROTEIN SKP"/>
    <property type="match status" value="1"/>
</dbReference>
<dbReference type="PANTHER" id="PTHR35089">
    <property type="entry name" value="CHAPERONE PROTEIN SKP"/>
    <property type="match status" value="1"/>
</dbReference>
<evidence type="ECO:0000256" key="3">
    <source>
        <dbReference type="SAM" id="Coils"/>
    </source>
</evidence>
<dbReference type="SUPFAM" id="SSF111384">
    <property type="entry name" value="OmpH-like"/>
    <property type="match status" value="1"/>
</dbReference>
<keyword evidence="2 4" id="KW-0732">Signal</keyword>
<dbReference type="SMART" id="SM00935">
    <property type="entry name" value="OmpH"/>
    <property type="match status" value="1"/>
</dbReference>
<accession>A0ABU7RCN9</accession>
<sequence>MKRILLVLVVSLLAVQYSSAQRYAIIDTRYIFEKMPEYKEVQQKIEEQAATWQKEIDAKQAELDRMYKAYDAEEDMMSTELRKKREEELFNKEKELRDLQKKRFGFEGDLFQKRLELMEPLQKKLNEAVKRLAAANGYDLILDKSEGKSIIFADPKLDKSDELLKELRRK</sequence>
<dbReference type="Proteomes" id="UP001357452">
    <property type="component" value="Unassembled WGS sequence"/>
</dbReference>
<keyword evidence="6" id="KW-1185">Reference proteome</keyword>
<evidence type="ECO:0000256" key="4">
    <source>
        <dbReference type="SAM" id="SignalP"/>
    </source>
</evidence>
<feature type="signal peptide" evidence="4">
    <location>
        <begin position="1"/>
        <end position="20"/>
    </location>
</feature>
<gene>
    <name evidence="5" type="ORF">V2H41_00575</name>
</gene>
<comment type="caution">
    <text evidence="5">The sequence shown here is derived from an EMBL/GenBank/DDBJ whole genome shotgun (WGS) entry which is preliminary data.</text>
</comment>
<feature type="chain" id="PRO_5046394710" evidence="4">
    <location>
        <begin position="21"/>
        <end position="170"/>
    </location>
</feature>